<dbReference type="AlphaFoldDB" id="A0A1I1M6E5"/>
<dbReference type="EMBL" id="FOKQ01000021">
    <property type="protein sequence ID" value="SFC80944.1"/>
    <property type="molecule type" value="Genomic_DNA"/>
</dbReference>
<reference evidence="1 2" key="1">
    <citation type="submission" date="2016-10" db="EMBL/GenBank/DDBJ databases">
        <authorList>
            <person name="de Groot N.N."/>
        </authorList>
    </citation>
    <scope>NUCLEOTIDE SEQUENCE [LARGE SCALE GENOMIC DNA]</scope>
    <source>
        <strain evidence="1 2">AR67</strain>
    </source>
</reference>
<evidence type="ECO:0008006" key="3">
    <source>
        <dbReference type="Google" id="ProtNLM"/>
    </source>
</evidence>
<evidence type="ECO:0000313" key="2">
    <source>
        <dbReference type="Proteomes" id="UP000182192"/>
    </source>
</evidence>
<accession>A0A1I1M6E5</accession>
<dbReference type="OrthoDB" id="1734420at2"/>
<gene>
    <name evidence="1" type="ORF">SAMN02910406_02433</name>
</gene>
<name>A0A1I1M6E5_RUMAL</name>
<protein>
    <recommendedName>
        <fullName evidence="3">Ribbon-helix-helix protein CopG domain-containing protein</fullName>
    </recommendedName>
</protein>
<dbReference type="Proteomes" id="UP000182192">
    <property type="component" value="Unassembled WGS sequence"/>
</dbReference>
<sequence>MPDSKNKNRDNDSARDFDGTIANKTRFGVYFFSETLKTVDCLYKSDSCSNRSEFVEKAVRFYCGYLLQNKPELIEYLAPQIGTITDGIIKGSEQRLSRALFKLAVEVGVQTHVLAAINDIDNSTLFKLRSMVSDEVRRTNGIINFENALRYQRNEE</sequence>
<proteinExistence type="predicted"/>
<evidence type="ECO:0000313" key="1">
    <source>
        <dbReference type="EMBL" id="SFC80944.1"/>
    </source>
</evidence>
<dbReference type="RefSeq" id="WP_081358453.1">
    <property type="nucleotide sequence ID" value="NZ_FOKQ01000021.1"/>
</dbReference>
<organism evidence="1 2">
    <name type="scientific">Ruminococcus albus</name>
    <dbReference type="NCBI Taxonomy" id="1264"/>
    <lineage>
        <taxon>Bacteria</taxon>
        <taxon>Bacillati</taxon>
        <taxon>Bacillota</taxon>
        <taxon>Clostridia</taxon>
        <taxon>Eubacteriales</taxon>
        <taxon>Oscillospiraceae</taxon>
        <taxon>Ruminococcus</taxon>
    </lineage>
</organism>